<feature type="domain" description="Erythromycin biosynthesis protein CIII-like C-terminal" evidence="3">
    <location>
        <begin position="394"/>
        <end position="487"/>
    </location>
</feature>
<name>A0ABR1IIE1_9HYPO</name>
<accession>A0ABR1IIE1</accession>
<keyword evidence="2" id="KW-0808">Transferase</keyword>
<dbReference type="SUPFAM" id="SSF53756">
    <property type="entry name" value="UDP-Glycosyltransferase/glycogen phosphorylase"/>
    <property type="match status" value="1"/>
</dbReference>
<evidence type="ECO:0000256" key="2">
    <source>
        <dbReference type="ARBA" id="ARBA00022679"/>
    </source>
</evidence>
<evidence type="ECO:0000256" key="1">
    <source>
        <dbReference type="ARBA" id="ARBA00022676"/>
    </source>
</evidence>
<comment type="caution">
    <text evidence="4">The sequence shown here is derived from an EMBL/GenBank/DDBJ whole genome shotgun (WGS) entry which is preliminary data.</text>
</comment>
<dbReference type="Pfam" id="PF06722">
    <property type="entry name" value="EryCIII-like_C"/>
    <property type="match status" value="1"/>
</dbReference>
<keyword evidence="5" id="KW-1185">Reference proteome</keyword>
<dbReference type="InterPro" id="IPR010610">
    <property type="entry name" value="EryCIII-like_C"/>
</dbReference>
<dbReference type="InterPro" id="IPR050271">
    <property type="entry name" value="UDP-glycosyltransferase"/>
</dbReference>
<dbReference type="PANTHER" id="PTHR48043:SF145">
    <property type="entry name" value="FI06409P-RELATED"/>
    <property type="match status" value="1"/>
</dbReference>
<sequence length="523" mass="57001">MAPPKILMVMANELGHANVFLATAQALLEQAPDAELHLASFASLKPTIDEAFAHIKDSNVTFHTLPGPSVSEAINRDPDPANRMQSTALLKPGFWNTPAATRFFLTRIFLSWTADEFVAVFNETNSLIGSLAPDVFIVDGLLSPVLTAAKRHHAQVNTKDDVATPFKLVLLSPNSIKDVAHHLEPPKNLITKWPVTGAAMPMPIPWYLVPLNFYFLLRLIFTLVTDKHVPDQVASIRAKTGITELEVSTFAAIVQDGLKDIDFVLLSSRLEVDFPTLDLANAPRAYMDKLIGCGPILRAAAPLSESDASLAKWMKGGPVVTINLGTVCQVSEDEAVEMARAMRQLLDEGAKRGGDWTEMRILWKLKKDPGRGPKYHADRGSALFDVLGKEIEADRVRIVDWIVAEPNSILNTGDVVCSVTHGGASSFFDALTAGVPQVVLPVWADTFDYANRAELLGIGRWGNVNACPRWTTSELAPVLVEVVFDRNAEFAAKSRVLAEVCRQGGGGRNVAARKILEIVGAEY</sequence>
<reference evidence="4 5" key="1">
    <citation type="journal article" date="2025" name="Microbiol. Resour. Announc.">
        <title>Draft genome sequences for Neonectria magnoliae and Neonectria punicea, canker pathogens of Liriodendron tulipifera and Acer saccharum in West Virginia.</title>
        <authorList>
            <person name="Petronek H.M."/>
            <person name="Kasson M.T."/>
            <person name="Metheny A.M."/>
            <person name="Stauder C.M."/>
            <person name="Lovett B."/>
            <person name="Lynch S.C."/>
            <person name="Garnas J.R."/>
            <person name="Kasson L.R."/>
            <person name="Stajich J.E."/>
        </authorList>
    </citation>
    <scope>NUCLEOTIDE SEQUENCE [LARGE SCALE GENOMIC DNA]</scope>
    <source>
        <strain evidence="4 5">NRRL 64651</strain>
    </source>
</reference>
<dbReference type="EMBL" id="JAZAVK010000003">
    <property type="protein sequence ID" value="KAK7432739.1"/>
    <property type="molecule type" value="Genomic_DNA"/>
</dbReference>
<evidence type="ECO:0000259" key="3">
    <source>
        <dbReference type="Pfam" id="PF06722"/>
    </source>
</evidence>
<proteinExistence type="predicted"/>
<protein>
    <recommendedName>
        <fullName evidence="3">Erythromycin biosynthesis protein CIII-like C-terminal domain-containing protein</fullName>
    </recommendedName>
</protein>
<organism evidence="4 5">
    <name type="scientific">Neonectria magnoliae</name>
    <dbReference type="NCBI Taxonomy" id="2732573"/>
    <lineage>
        <taxon>Eukaryota</taxon>
        <taxon>Fungi</taxon>
        <taxon>Dikarya</taxon>
        <taxon>Ascomycota</taxon>
        <taxon>Pezizomycotina</taxon>
        <taxon>Sordariomycetes</taxon>
        <taxon>Hypocreomycetidae</taxon>
        <taxon>Hypocreales</taxon>
        <taxon>Nectriaceae</taxon>
        <taxon>Neonectria</taxon>
    </lineage>
</organism>
<evidence type="ECO:0000313" key="5">
    <source>
        <dbReference type="Proteomes" id="UP001498421"/>
    </source>
</evidence>
<dbReference type="PANTHER" id="PTHR48043">
    <property type="entry name" value="EG:EG0003.4 PROTEIN-RELATED"/>
    <property type="match status" value="1"/>
</dbReference>
<keyword evidence="1" id="KW-0328">Glycosyltransferase</keyword>
<dbReference type="Proteomes" id="UP001498421">
    <property type="component" value="Unassembled WGS sequence"/>
</dbReference>
<dbReference type="Gene3D" id="3.40.50.2000">
    <property type="entry name" value="Glycogen Phosphorylase B"/>
    <property type="match status" value="2"/>
</dbReference>
<evidence type="ECO:0000313" key="4">
    <source>
        <dbReference type="EMBL" id="KAK7432739.1"/>
    </source>
</evidence>
<gene>
    <name evidence="4" type="ORF">QQZ08_000599</name>
</gene>